<protein>
    <submittedName>
        <fullName evidence="3">CBS domain-containing protein</fullName>
    </submittedName>
</protein>
<dbReference type="Gene3D" id="3.90.1280.20">
    <property type="match status" value="1"/>
</dbReference>
<sequence>MIAAQLISDAIPPIKTSDTIQKVEDRMAEFRLNHLPIVNETQFLGLISDEDIIEIPDYDTTVGNINLSLINPFVYEDQHIYEVIRLFYEQKLTAVPVLDSSMNYLGLISINTLTEYFAKITSVAEPGGIIILEISNRNNSLSHIAQIVESNNVQILSSYVDTVVNSTKLEITIKVNKTDISQIIASFLRYDYTVKATFNHLQRDNDSKDRFDSLMNYLSFD</sequence>
<dbReference type="PROSITE" id="PS51371">
    <property type="entry name" value="CBS"/>
    <property type="match status" value="2"/>
</dbReference>
<evidence type="ECO:0000259" key="2">
    <source>
        <dbReference type="PROSITE" id="PS51371"/>
    </source>
</evidence>
<accession>A0A7K0FJP6</accession>
<dbReference type="RefSeq" id="WP_154286029.1">
    <property type="nucleotide sequence ID" value="NZ_WKJI01000001.1"/>
</dbReference>
<evidence type="ECO:0000256" key="1">
    <source>
        <dbReference type="PROSITE-ProRule" id="PRU00703"/>
    </source>
</evidence>
<gene>
    <name evidence="3" type="ORF">GJJ64_01630</name>
</gene>
<dbReference type="EMBL" id="WKJI01000001">
    <property type="protein sequence ID" value="MRX45881.1"/>
    <property type="molecule type" value="Genomic_DNA"/>
</dbReference>
<dbReference type="Proteomes" id="UP000462931">
    <property type="component" value="Unassembled WGS sequence"/>
</dbReference>
<name>A0A7K0FJP6_9SPHI</name>
<dbReference type="SMART" id="SM00116">
    <property type="entry name" value="CBS"/>
    <property type="match status" value="2"/>
</dbReference>
<reference evidence="3 4" key="1">
    <citation type="submission" date="2019-11" db="EMBL/GenBank/DDBJ databases">
        <authorList>
            <person name="Cheng Q."/>
            <person name="Yang Z."/>
        </authorList>
    </citation>
    <scope>NUCLEOTIDE SEQUENCE [LARGE SCALE GENOMIC DNA]</scope>
    <source>
        <strain evidence="3 4">HX-22-1</strain>
    </source>
</reference>
<comment type="caution">
    <text evidence="3">The sequence shown here is derived from an EMBL/GenBank/DDBJ whole genome shotgun (WGS) entry which is preliminary data.</text>
</comment>
<dbReference type="InterPro" id="IPR046342">
    <property type="entry name" value="CBS_dom_sf"/>
</dbReference>
<dbReference type="CDD" id="cd17783">
    <property type="entry name" value="CBS_pair_bac"/>
    <property type="match status" value="1"/>
</dbReference>
<feature type="domain" description="CBS" evidence="2">
    <location>
        <begin position="67"/>
        <end position="123"/>
    </location>
</feature>
<dbReference type="Pfam" id="PF00571">
    <property type="entry name" value="CBS"/>
    <property type="match status" value="2"/>
</dbReference>
<proteinExistence type="predicted"/>
<organism evidence="3 4">
    <name type="scientific">Pedobacter puniceum</name>
    <dbReference type="NCBI Taxonomy" id="2666136"/>
    <lineage>
        <taxon>Bacteria</taxon>
        <taxon>Pseudomonadati</taxon>
        <taxon>Bacteroidota</taxon>
        <taxon>Sphingobacteriia</taxon>
        <taxon>Sphingobacteriales</taxon>
        <taxon>Sphingobacteriaceae</taxon>
        <taxon>Pedobacter</taxon>
    </lineage>
</organism>
<keyword evidence="4" id="KW-1185">Reference proteome</keyword>
<feature type="domain" description="CBS" evidence="2">
    <location>
        <begin position="7"/>
        <end position="62"/>
    </location>
</feature>
<dbReference type="InterPro" id="IPR000644">
    <property type="entry name" value="CBS_dom"/>
</dbReference>
<keyword evidence="1" id="KW-0129">CBS domain</keyword>
<evidence type="ECO:0000313" key="4">
    <source>
        <dbReference type="Proteomes" id="UP000462931"/>
    </source>
</evidence>
<dbReference type="Gene3D" id="3.10.580.10">
    <property type="entry name" value="CBS-domain"/>
    <property type="match status" value="1"/>
</dbReference>
<evidence type="ECO:0000313" key="3">
    <source>
        <dbReference type="EMBL" id="MRX45881.1"/>
    </source>
</evidence>
<dbReference type="AlphaFoldDB" id="A0A7K0FJP6"/>
<dbReference type="SUPFAM" id="SSF54631">
    <property type="entry name" value="CBS-domain pair"/>
    <property type="match status" value="1"/>
</dbReference>